<sequence length="963" mass="109097" precursor="true">MSRHFIFVLSFVLLTGILRSASAQPLPFDAKAETFQSEDGEIQAFVLRLEQPFLADQFEKSNTLRLEPLNDNADLVYPKEAKFTQKHAEFYGRLQGEGVARLQLSYEVITEDLAGQPKLDVRTTEIEIPVPTSEGGNPSIYPEWARMQNRHFAELLRYYPETSFFEYVLLQSKDRYGVDPPPIPNSQRNRTSQVETGLYHTFSGGLGLQQSMQWEVLRGETTPGDLNIHIQQLQPPTLQSLNYKQLLKEKAEAGEEPNIHSLAHAVPEDQYFIQFPTMEAANRLIDLSVEWGDSLLQMLTVTARDHHLREKYERQLCLKRDAFPALFADKVIGDVAFTGSDFFFAEGTDLSVLVRVLNPEVFEAATETWLTEAKESYPDLQVRDVNYRGHRISARYTPDRAVSSFVLMKDDVAIISNSPVVMRKIIDTLLGEVPSLKDAADYRYCTTLLPPGSGDQDAYLFLSESLLKYLVGPKFKVAQKRRLQAFNNLVMLNNASLLYRMESGRSPESLSELSQGNFYDPQKVVDPVGGAYDWDSNRDTATSSVFNRIKYLTPIVELDVLQVSNKERQEYERYKSRYEALWRDVFDPIAMRFSMTDRKVQVETLILPFANSSLYGQLQSMMEASPQMMETGQFSDYAIGSMQLLPGRKRLGQMLQVVPGVQEVLESDPTLTDLSWLGDRVAIHYFDDNMIFEVDPFKLKRTDQLFGVGVPEQTAISAVLAATSLPVAVVIDVEDIDKAERLLDQLGSEIVLKGEPISGLPTEFDAYQLPDYDGHHVYVLSYQLYALKVRLYVSLSNNQLIAATTLDGLQQSIDAISAPAESEESPGHAELRINFAAMDQMETDLQLYWNEKLRQAAYRNVMPIYLLVKLYDVPIDEVNSLADSKYGVTYFCPGGGEYRFDETRDQIFSSVYGNRQGARQPLVMPEETPFSEFYGSLESVSARLEFQENSLIGTIVLERKADE</sequence>
<protein>
    <submittedName>
        <fullName evidence="2">Uncharacterized protein</fullName>
    </submittedName>
</protein>
<dbReference type="Proteomes" id="UP000317243">
    <property type="component" value="Unassembled WGS sequence"/>
</dbReference>
<keyword evidence="3" id="KW-1185">Reference proteome</keyword>
<evidence type="ECO:0000313" key="2">
    <source>
        <dbReference type="EMBL" id="TWT59037.1"/>
    </source>
</evidence>
<dbReference type="OrthoDB" id="219532at2"/>
<proteinExistence type="predicted"/>
<evidence type="ECO:0000256" key="1">
    <source>
        <dbReference type="SAM" id="SignalP"/>
    </source>
</evidence>
<organism evidence="2 3">
    <name type="scientific">Thalassoglobus neptunius</name>
    <dbReference type="NCBI Taxonomy" id="1938619"/>
    <lineage>
        <taxon>Bacteria</taxon>
        <taxon>Pseudomonadati</taxon>
        <taxon>Planctomycetota</taxon>
        <taxon>Planctomycetia</taxon>
        <taxon>Planctomycetales</taxon>
        <taxon>Planctomycetaceae</taxon>
        <taxon>Thalassoglobus</taxon>
    </lineage>
</organism>
<name>A0A5C5X7D8_9PLAN</name>
<comment type="caution">
    <text evidence="2">The sequence shown here is derived from an EMBL/GenBank/DDBJ whole genome shotgun (WGS) entry which is preliminary data.</text>
</comment>
<reference evidence="2 3" key="1">
    <citation type="submission" date="2019-02" db="EMBL/GenBank/DDBJ databases">
        <title>Deep-cultivation of Planctomycetes and their phenomic and genomic characterization uncovers novel biology.</title>
        <authorList>
            <person name="Wiegand S."/>
            <person name="Jogler M."/>
            <person name="Boedeker C."/>
            <person name="Pinto D."/>
            <person name="Vollmers J."/>
            <person name="Rivas-Marin E."/>
            <person name="Kohn T."/>
            <person name="Peeters S.H."/>
            <person name="Heuer A."/>
            <person name="Rast P."/>
            <person name="Oberbeckmann S."/>
            <person name="Bunk B."/>
            <person name="Jeske O."/>
            <person name="Meyerdierks A."/>
            <person name="Storesund J.E."/>
            <person name="Kallscheuer N."/>
            <person name="Luecker S."/>
            <person name="Lage O.M."/>
            <person name="Pohl T."/>
            <person name="Merkel B.J."/>
            <person name="Hornburger P."/>
            <person name="Mueller R.-W."/>
            <person name="Bruemmer F."/>
            <person name="Labrenz M."/>
            <person name="Spormann A.M."/>
            <person name="Op Den Camp H."/>
            <person name="Overmann J."/>
            <person name="Amann R."/>
            <person name="Jetten M.S.M."/>
            <person name="Mascher T."/>
            <person name="Medema M.H."/>
            <person name="Devos D.P."/>
            <person name="Kaster A.-K."/>
            <person name="Ovreas L."/>
            <person name="Rohde M."/>
            <person name="Galperin M.Y."/>
            <person name="Jogler C."/>
        </authorList>
    </citation>
    <scope>NUCLEOTIDE SEQUENCE [LARGE SCALE GENOMIC DNA]</scope>
    <source>
        <strain evidence="2 3">KOR42</strain>
    </source>
</reference>
<feature type="chain" id="PRO_5023060258" evidence="1">
    <location>
        <begin position="24"/>
        <end position="963"/>
    </location>
</feature>
<keyword evidence="1" id="KW-0732">Signal</keyword>
<dbReference type="EMBL" id="SIHI01000001">
    <property type="protein sequence ID" value="TWT59037.1"/>
    <property type="molecule type" value="Genomic_DNA"/>
</dbReference>
<evidence type="ECO:0000313" key="3">
    <source>
        <dbReference type="Proteomes" id="UP000317243"/>
    </source>
</evidence>
<dbReference type="RefSeq" id="WP_146509821.1">
    <property type="nucleotide sequence ID" value="NZ_SIHI01000001.1"/>
</dbReference>
<gene>
    <name evidence="2" type="ORF">KOR42_24260</name>
</gene>
<dbReference type="AlphaFoldDB" id="A0A5C5X7D8"/>
<accession>A0A5C5X7D8</accession>
<feature type="signal peptide" evidence="1">
    <location>
        <begin position="1"/>
        <end position="23"/>
    </location>
</feature>